<evidence type="ECO:0000313" key="3">
    <source>
        <dbReference type="Proteomes" id="UP000585507"/>
    </source>
</evidence>
<feature type="region of interest" description="Disordered" evidence="1">
    <location>
        <begin position="93"/>
        <end position="122"/>
    </location>
</feature>
<evidence type="ECO:0000256" key="1">
    <source>
        <dbReference type="SAM" id="MobiDB-lite"/>
    </source>
</evidence>
<protein>
    <submittedName>
        <fullName evidence="2">Uncharacterized protein</fullName>
    </submittedName>
</protein>
<keyword evidence="3" id="KW-1185">Reference proteome</keyword>
<dbReference type="Proteomes" id="UP000585507">
    <property type="component" value="Unassembled WGS sequence"/>
</dbReference>
<evidence type="ECO:0000313" key="2">
    <source>
        <dbReference type="EMBL" id="MBB5534762.1"/>
    </source>
</evidence>
<organism evidence="2 3">
    <name type="scientific">Rhizobium giardinii</name>
    <dbReference type="NCBI Taxonomy" id="56731"/>
    <lineage>
        <taxon>Bacteria</taxon>
        <taxon>Pseudomonadati</taxon>
        <taxon>Pseudomonadota</taxon>
        <taxon>Alphaproteobacteria</taxon>
        <taxon>Hyphomicrobiales</taxon>
        <taxon>Rhizobiaceae</taxon>
        <taxon>Rhizobium/Agrobacterium group</taxon>
        <taxon>Rhizobium</taxon>
    </lineage>
</organism>
<accession>A0A7W8UA98</accession>
<sequence length="122" mass="13678">MDETTPDNTAPLTQAEFERISRVTATDMDIHTFCRIRKCRRDGCCTGPMRKRIVPKSIAGRATFAALLPACIAATDNAWFVAFAKHLRVLHASEMSGKKPNAPRNQKTSGRSRRFRSWAETP</sequence>
<dbReference type="EMBL" id="JACHBK010000003">
    <property type="protein sequence ID" value="MBB5534762.1"/>
    <property type="molecule type" value="Genomic_DNA"/>
</dbReference>
<comment type="caution">
    <text evidence="2">The sequence shown here is derived from an EMBL/GenBank/DDBJ whole genome shotgun (WGS) entry which is preliminary data.</text>
</comment>
<gene>
    <name evidence="2" type="ORF">GGD55_001445</name>
</gene>
<reference evidence="2 3" key="1">
    <citation type="submission" date="2020-08" db="EMBL/GenBank/DDBJ databases">
        <title>Genomic Encyclopedia of Type Strains, Phase IV (KMG-V): Genome sequencing to study the core and pangenomes of soil and plant-associated prokaryotes.</title>
        <authorList>
            <person name="Whitman W."/>
        </authorList>
    </citation>
    <scope>NUCLEOTIDE SEQUENCE [LARGE SCALE GENOMIC DNA]</scope>
    <source>
        <strain evidence="2 3">SEMIA 4084</strain>
    </source>
</reference>
<dbReference type="AlphaFoldDB" id="A0A7W8UA98"/>
<name>A0A7W8UA98_9HYPH</name>
<dbReference type="RefSeq" id="WP_018324668.1">
    <property type="nucleotide sequence ID" value="NZ_JACHBK010000003.1"/>
</dbReference>
<proteinExistence type="predicted"/>